<comment type="cofactor">
    <cofactor evidence="1 8">
        <name>FAD</name>
        <dbReference type="ChEBI" id="CHEBI:57692"/>
    </cofactor>
</comment>
<keyword evidence="4 8" id="KW-0274">FAD</keyword>
<evidence type="ECO:0000256" key="4">
    <source>
        <dbReference type="ARBA" id="ARBA00022827"/>
    </source>
</evidence>
<dbReference type="PANTHER" id="PTHR23023">
    <property type="entry name" value="DIMETHYLANILINE MONOOXYGENASE"/>
    <property type="match status" value="1"/>
</dbReference>
<reference evidence="9 10" key="1">
    <citation type="journal article" date="2019" name="Commun. Biol.">
        <title>The bagworm genome reveals a unique fibroin gene that provides high tensile strength.</title>
        <authorList>
            <person name="Kono N."/>
            <person name="Nakamura H."/>
            <person name="Ohtoshi R."/>
            <person name="Tomita M."/>
            <person name="Numata K."/>
            <person name="Arakawa K."/>
        </authorList>
    </citation>
    <scope>NUCLEOTIDE SEQUENCE [LARGE SCALE GENOMIC DNA]</scope>
</reference>
<keyword evidence="10" id="KW-1185">Reference proteome</keyword>
<dbReference type="GO" id="GO:0004499">
    <property type="term" value="F:N,N-dimethylaniline monooxygenase activity"/>
    <property type="evidence" value="ECO:0007669"/>
    <property type="project" value="InterPro"/>
</dbReference>
<dbReference type="InterPro" id="IPR020946">
    <property type="entry name" value="Flavin_mOase-like"/>
</dbReference>
<evidence type="ECO:0000256" key="6">
    <source>
        <dbReference type="ARBA" id="ARBA00023002"/>
    </source>
</evidence>
<dbReference type="AlphaFoldDB" id="A0A4C1XUR7"/>
<sequence>MVTSVKWADERWNMTYRKTSTGTDHDVSCDFVIIGNGHYSQPKWPKIEGEELFKGNIIHSHDYREAEPYRNRSVLIVGAGASGLDLSTQIVAVAKKLVHSFHLEFNQPAYPNTYIKKPDVRMFTSNGVVFEDDSFEEIDDVIYCTGYDFAHPFLDANSGVTTSGKFVLPLYQHMVNIRHPTMFFIGLTRRTITRVLDAQAEYAAASVAGKFSLPSQEQMLKAWLEHVYALQAKKKKIVDVNYVGEDQDRYFANLTAEAGITRAPPVLTEIMFFNGKIRLDDLLNYRDYEFKIVDDRHYERHYSPKKELPCPITL</sequence>
<name>A0A4C1XUR7_EUMVA</name>
<gene>
    <name evidence="9" type="primary">sno1</name>
    <name evidence="9" type="ORF">EVAR_50306_1</name>
</gene>
<dbReference type="GO" id="GO:0050660">
    <property type="term" value="F:flavin adenine dinucleotide binding"/>
    <property type="evidence" value="ECO:0007669"/>
    <property type="project" value="InterPro"/>
</dbReference>
<dbReference type="Gene3D" id="3.50.50.60">
    <property type="entry name" value="FAD/NAD(P)-binding domain"/>
    <property type="match status" value="2"/>
</dbReference>
<comment type="similarity">
    <text evidence="2 8">Belongs to the FMO family.</text>
</comment>
<evidence type="ECO:0000256" key="2">
    <source>
        <dbReference type="ARBA" id="ARBA00009183"/>
    </source>
</evidence>
<evidence type="ECO:0000256" key="1">
    <source>
        <dbReference type="ARBA" id="ARBA00001974"/>
    </source>
</evidence>
<dbReference type="OrthoDB" id="66881at2759"/>
<evidence type="ECO:0000256" key="8">
    <source>
        <dbReference type="RuleBase" id="RU361177"/>
    </source>
</evidence>
<protein>
    <recommendedName>
        <fullName evidence="8">Flavin-containing monooxygenase</fullName>
        <ecNumber evidence="8">1.-.-.-</ecNumber>
    </recommendedName>
</protein>
<organism evidence="9 10">
    <name type="scientific">Eumeta variegata</name>
    <name type="common">Bagworm moth</name>
    <name type="synonym">Eumeta japonica</name>
    <dbReference type="NCBI Taxonomy" id="151549"/>
    <lineage>
        <taxon>Eukaryota</taxon>
        <taxon>Metazoa</taxon>
        <taxon>Ecdysozoa</taxon>
        <taxon>Arthropoda</taxon>
        <taxon>Hexapoda</taxon>
        <taxon>Insecta</taxon>
        <taxon>Pterygota</taxon>
        <taxon>Neoptera</taxon>
        <taxon>Endopterygota</taxon>
        <taxon>Lepidoptera</taxon>
        <taxon>Glossata</taxon>
        <taxon>Ditrysia</taxon>
        <taxon>Tineoidea</taxon>
        <taxon>Psychidae</taxon>
        <taxon>Oiketicinae</taxon>
        <taxon>Eumeta</taxon>
    </lineage>
</organism>
<dbReference type="InterPro" id="IPR050346">
    <property type="entry name" value="FMO-like"/>
</dbReference>
<comment type="caution">
    <text evidence="9">The sequence shown here is derived from an EMBL/GenBank/DDBJ whole genome shotgun (WGS) entry which is preliminary data.</text>
</comment>
<dbReference type="Pfam" id="PF13738">
    <property type="entry name" value="Pyr_redox_3"/>
    <property type="match status" value="1"/>
</dbReference>
<dbReference type="FunFam" id="3.50.50.60:FF:000138">
    <property type="entry name" value="Flavin-containing monooxygenase"/>
    <property type="match status" value="1"/>
</dbReference>
<dbReference type="SUPFAM" id="SSF51905">
    <property type="entry name" value="FAD/NAD(P)-binding domain"/>
    <property type="match status" value="2"/>
</dbReference>
<dbReference type="Pfam" id="PF00743">
    <property type="entry name" value="FMO-like"/>
    <property type="match status" value="1"/>
</dbReference>
<evidence type="ECO:0000256" key="5">
    <source>
        <dbReference type="ARBA" id="ARBA00022857"/>
    </source>
</evidence>
<dbReference type="GO" id="GO:0050661">
    <property type="term" value="F:NADP binding"/>
    <property type="evidence" value="ECO:0007669"/>
    <property type="project" value="InterPro"/>
</dbReference>
<dbReference type="Proteomes" id="UP000299102">
    <property type="component" value="Unassembled WGS sequence"/>
</dbReference>
<keyword evidence="3 8" id="KW-0285">Flavoprotein</keyword>
<dbReference type="EMBL" id="BGZK01000943">
    <property type="protein sequence ID" value="GBP65957.1"/>
    <property type="molecule type" value="Genomic_DNA"/>
</dbReference>
<keyword evidence="5" id="KW-0521">NADP</keyword>
<keyword evidence="7 8" id="KW-0503">Monooxygenase</keyword>
<evidence type="ECO:0000313" key="10">
    <source>
        <dbReference type="Proteomes" id="UP000299102"/>
    </source>
</evidence>
<proteinExistence type="inferred from homology"/>
<dbReference type="EC" id="1.-.-.-" evidence="8"/>
<keyword evidence="6 8" id="KW-0560">Oxidoreductase</keyword>
<evidence type="ECO:0000256" key="3">
    <source>
        <dbReference type="ARBA" id="ARBA00022630"/>
    </source>
</evidence>
<evidence type="ECO:0000313" key="9">
    <source>
        <dbReference type="EMBL" id="GBP65957.1"/>
    </source>
</evidence>
<dbReference type="InterPro" id="IPR036188">
    <property type="entry name" value="FAD/NAD-bd_sf"/>
</dbReference>
<accession>A0A4C1XUR7</accession>
<dbReference type="STRING" id="151549.A0A4C1XUR7"/>
<evidence type="ECO:0000256" key="7">
    <source>
        <dbReference type="ARBA" id="ARBA00023033"/>
    </source>
</evidence>